<dbReference type="AlphaFoldDB" id="A0A9W6SIS8"/>
<sequence length="141" mass="15871">MDELSGLNRELLDPDEWMRKQDERIAKLREQGERMSTDLAGARIEASDRGELVNLAVNPSGALLSVSLSPRALNLTATQLSELIMSVYRDAQRRGSERMMDIMSEHLGADSQSMDFVRSVVPRPESEDGDDGDTDAWRYNR</sequence>
<keyword evidence="3" id="KW-1185">Reference proteome</keyword>
<dbReference type="GO" id="GO:0003677">
    <property type="term" value="F:DNA binding"/>
    <property type="evidence" value="ECO:0007669"/>
    <property type="project" value="InterPro"/>
</dbReference>
<evidence type="ECO:0000256" key="1">
    <source>
        <dbReference type="SAM" id="MobiDB-lite"/>
    </source>
</evidence>
<dbReference type="Pfam" id="PF02575">
    <property type="entry name" value="YbaB_DNA_bd"/>
    <property type="match status" value="1"/>
</dbReference>
<proteinExistence type="predicted"/>
<dbReference type="InterPro" id="IPR036894">
    <property type="entry name" value="YbaB-like_sf"/>
</dbReference>
<accession>A0A9W6SIS8</accession>
<evidence type="ECO:0008006" key="4">
    <source>
        <dbReference type="Google" id="ProtNLM"/>
    </source>
</evidence>
<feature type="region of interest" description="Disordered" evidence="1">
    <location>
        <begin position="122"/>
        <end position="141"/>
    </location>
</feature>
<evidence type="ECO:0000313" key="3">
    <source>
        <dbReference type="Proteomes" id="UP001165079"/>
    </source>
</evidence>
<dbReference type="InterPro" id="IPR004401">
    <property type="entry name" value="YbaB/EbfC"/>
</dbReference>
<dbReference type="RefSeq" id="WP_285661467.1">
    <property type="nucleotide sequence ID" value="NZ_BSTX01000001.1"/>
</dbReference>
<protein>
    <recommendedName>
        <fullName evidence="4">YbaB/EbfC DNA-binding family protein</fullName>
    </recommendedName>
</protein>
<name>A0A9W6SIS8_9ACTN</name>
<organism evidence="2 3">
    <name type="scientific">Actinorhabdospora filicis</name>
    <dbReference type="NCBI Taxonomy" id="1785913"/>
    <lineage>
        <taxon>Bacteria</taxon>
        <taxon>Bacillati</taxon>
        <taxon>Actinomycetota</taxon>
        <taxon>Actinomycetes</taxon>
        <taxon>Micromonosporales</taxon>
        <taxon>Micromonosporaceae</taxon>
        <taxon>Actinorhabdospora</taxon>
    </lineage>
</organism>
<dbReference type="EMBL" id="BSTX01000001">
    <property type="protein sequence ID" value="GLZ76284.1"/>
    <property type="molecule type" value="Genomic_DNA"/>
</dbReference>
<comment type="caution">
    <text evidence="2">The sequence shown here is derived from an EMBL/GenBank/DDBJ whole genome shotgun (WGS) entry which is preliminary data.</text>
</comment>
<dbReference type="SUPFAM" id="SSF82607">
    <property type="entry name" value="YbaB-like"/>
    <property type="match status" value="1"/>
</dbReference>
<dbReference type="Gene3D" id="3.30.1310.10">
    <property type="entry name" value="Nucleoid-associated protein YbaB-like domain"/>
    <property type="match status" value="1"/>
</dbReference>
<dbReference type="Proteomes" id="UP001165079">
    <property type="component" value="Unassembled WGS sequence"/>
</dbReference>
<evidence type="ECO:0000313" key="2">
    <source>
        <dbReference type="EMBL" id="GLZ76284.1"/>
    </source>
</evidence>
<reference evidence="2" key="1">
    <citation type="submission" date="2023-03" db="EMBL/GenBank/DDBJ databases">
        <title>Actinorhabdospora filicis NBRC 111898.</title>
        <authorList>
            <person name="Ichikawa N."/>
            <person name="Sato H."/>
            <person name="Tonouchi N."/>
        </authorList>
    </citation>
    <scope>NUCLEOTIDE SEQUENCE</scope>
    <source>
        <strain evidence="2">NBRC 111898</strain>
    </source>
</reference>
<gene>
    <name evidence="2" type="ORF">Afil01_10910</name>
</gene>